<dbReference type="InterPro" id="IPR029044">
    <property type="entry name" value="Nucleotide-diphossugar_trans"/>
</dbReference>
<dbReference type="Pfam" id="PF13712">
    <property type="entry name" value="Glyco_tranf_2_5"/>
    <property type="match status" value="1"/>
</dbReference>
<dbReference type="EMBL" id="CAFBMK010000002">
    <property type="protein sequence ID" value="CAB4891909.1"/>
    <property type="molecule type" value="Genomic_DNA"/>
</dbReference>
<dbReference type="Gene3D" id="3.90.550.10">
    <property type="entry name" value="Spore Coat Polysaccharide Biosynthesis Protein SpsA, Chain A"/>
    <property type="match status" value="1"/>
</dbReference>
<dbReference type="SUPFAM" id="SSF53448">
    <property type="entry name" value="Nucleotide-diphospho-sugar transferases"/>
    <property type="match status" value="1"/>
</dbReference>
<dbReference type="AlphaFoldDB" id="A0A6J7FHJ0"/>
<proteinExistence type="predicted"/>
<feature type="domain" description="Streptomycin biosynthesis protein StrF" evidence="1">
    <location>
        <begin position="4"/>
        <end position="179"/>
    </location>
</feature>
<dbReference type="InterPro" id="IPR059123">
    <property type="entry name" value="StrF_dom"/>
</dbReference>
<evidence type="ECO:0000259" key="1">
    <source>
        <dbReference type="Pfam" id="PF13712"/>
    </source>
</evidence>
<evidence type="ECO:0000313" key="2">
    <source>
        <dbReference type="EMBL" id="CAB4891909.1"/>
    </source>
</evidence>
<gene>
    <name evidence="2" type="ORF">UFOPK3564_00049</name>
</gene>
<accession>A0A6J7FHJ0</accession>
<organism evidence="2">
    <name type="scientific">freshwater metagenome</name>
    <dbReference type="NCBI Taxonomy" id="449393"/>
    <lineage>
        <taxon>unclassified sequences</taxon>
        <taxon>metagenomes</taxon>
        <taxon>ecological metagenomes</taxon>
    </lineage>
</organism>
<sequence length="212" mass="22764">MIAFASCIGTPEVFERCALPGLREVAEPDSPVAELSSSTSIFSAYNEALDHFAACDGLEALVLLHEDTELVHDGFCDRVRGALEDPAVAVVGAVGARGVRSLAWWDGEPAGAITETRGRMAHGFDRPDVDALDGLLLVLSPWSVRHLRFDADGFTGFHGYDVDLCFAARAAGRRVRVADLPAVHHTRGGYGDESAWRAADVTFRRKWGLGGA</sequence>
<reference evidence="2" key="1">
    <citation type="submission" date="2020-05" db="EMBL/GenBank/DDBJ databases">
        <authorList>
            <person name="Chiriac C."/>
            <person name="Salcher M."/>
            <person name="Ghai R."/>
            <person name="Kavagutti S V."/>
        </authorList>
    </citation>
    <scope>NUCLEOTIDE SEQUENCE</scope>
</reference>
<name>A0A6J7FHJ0_9ZZZZ</name>
<protein>
    <submittedName>
        <fullName evidence="2">Unannotated protein</fullName>
    </submittedName>
</protein>